<dbReference type="PANTHER" id="PTHR31286:SF99">
    <property type="entry name" value="DUF4283 DOMAIN-CONTAINING PROTEIN"/>
    <property type="match status" value="1"/>
</dbReference>
<dbReference type="Proteomes" id="UP000239757">
    <property type="component" value="Unassembled WGS sequence"/>
</dbReference>
<reference evidence="2 3" key="1">
    <citation type="submission" date="2015-01" db="EMBL/GenBank/DDBJ databases">
        <title>Genome of allotetraploid Gossypium barbadense reveals genomic plasticity and fiber elongation in cotton evolution.</title>
        <authorList>
            <person name="Chen X."/>
            <person name="Liu X."/>
            <person name="Zhao B."/>
            <person name="Zheng H."/>
            <person name="Hu Y."/>
            <person name="Lu G."/>
            <person name="Yang C."/>
            <person name="Chen J."/>
            <person name="Shan C."/>
            <person name="Zhang L."/>
            <person name="Zhou Y."/>
            <person name="Wang L."/>
            <person name="Guo W."/>
            <person name="Bai Y."/>
            <person name="Ruan J."/>
            <person name="Shangguan X."/>
            <person name="Mao Y."/>
            <person name="Jiang J."/>
            <person name="Zhu Y."/>
            <person name="Lei J."/>
            <person name="Kang H."/>
            <person name="Chen S."/>
            <person name="He X."/>
            <person name="Wang R."/>
            <person name="Wang Y."/>
            <person name="Chen J."/>
            <person name="Wang L."/>
            <person name="Yu S."/>
            <person name="Wang B."/>
            <person name="Wei J."/>
            <person name="Song S."/>
            <person name="Lu X."/>
            <person name="Gao Z."/>
            <person name="Gu W."/>
            <person name="Deng X."/>
            <person name="Ma D."/>
            <person name="Wang S."/>
            <person name="Liang W."/>
            <person name="Fang L."/>
            <person name="Cai C."/>
            <person name="Zhu X."/>
            <person name="Zhou B."/>
            <person name="Zhang Y."/>
            <person name="Chen Z."/>
            <person name="Xu S."/>
            <person name="Zhu R."/>
            <person name="Wang S."/>
            <person name="Zhang T."/>
            <person name="Zhao G."/>
        </authorList>
    </citation>
    <scope>NUCLEOTIDE SEQUENCE [LARGE SCALE GENOMIC DNA]</scope>
    <source>
        <strain evidence="3">cv. Xinhai21</strain>
        <tissue evidence="2">Leaf</tissue>
    </source>
</reference>
<dbReference type="EMBL" id="KZ666638">
    <property type="protein sequence ID" value="PPR94040.1"/>
    <property type="molecule type" value="Genomic_DNA"/>
</dbReference>
<dbReference type="PANTHER" id="PTHR31286">
    <property type="entry name" value="GLYCINE-RICH CELL WALL STRUCTURAL PROTEIN 1.8-LIKE"/>
    <property type="match status" value="1"/>
</dbReference>
<protein>
    <recommendedName>
        <fullName evidence="4">CCHC-type domain-containing protein</fullName>
    </recommendedName>
</protein>
<feature type="region of interest" description="Disordered" evidence="1">
    <location>
        <begin position="263"/>
        <end position="283"/>
    </location>
</feature>
<evidence type="ECO:0008006" key="4">
    <source>
        <dbReference type="Google" id="ProtNLM"/>
    </source>
</evidence>
<proteinExistence type="predicted"/>
<gene>
    <name evidence="2" type="ORF">GOBAR_AA26629</name>
</gene>
<evidence type="ECO:0000313" key="3">
    <source>
        <dbReference type="Proteomes" id="UP000239757"/>
    </source>
</evidence>
<dbReference type="InterPro" id="IPR040256">
    <property type="entry name" value="At4g02000-like"/>
</dbReference>
<organism evidence="2 3">
    <name type="scientific">Gossypium barbadense</name>
    <name type="common">Sea Island cotton</name>
    <name type="synonym">Hibiscus barbadensis</name>
    <dbReference type="NCBI Taxonomy" id="3634"/>
    <lineage>
        <taxon>Eukaryota</taxon>
        <taxon>Viridiplantae</taxon>
        <taxon>Streptophyta</taxon>
        <taxon>Embryophyta</taxon>
        <taxon>Tracheophyta</taxon>
        <taxon>Spermatophyta</taxon>
        <taxon>Magnoliopsida</taxon>
        <taxon>eudicotyledons</taxon>
        <taxon>Gunneridae</taxon>
        <taxon>Pentapetalae</taxon>
        <taxon>rosids</taxon>
        <taxon>malvids</taxon>
        <taxon>Malvales</taxon>
        <taxon>Malvaceae</taxon>
        <taxon>Malvoideae</taxon>
        <taxon>Gossypium</taxon>
    </lineage>
</organism>
<dbReference type="AlphaFoldDB" id="A0A2P5WSH5"/>
<sequence>MESTLTTEKPLSWKDRFVGTGIRANRQTATLDDLHEGGDFELSEDDVVRSMIDGNPSINFSKRVIQILIKGMAHTVVIKLLGRNIGYSALQNKVYSLWKPSQSFRLMDVENVPNTSAMNHEFQPCSTLPEHGHGVDSASWVAWTHVLVNGVLQKIEYEYLPTVCFSCCHYGHMKEICPKVQLAERIRGKPFEGRRIDARPDLAWDHCSKADNKRIRPSQPIEGNGPNKEKTEGCGGSRVERASWALKGPNKTTPRVYEEEDLNLADDSGNLRGPQCSPGPMELGIDEQRGWNIEDRAMSMDFVGEQ</sequence>
<evidence type="ECO:0000313" key="2">
    <source>
        <dbReference type="EMBL" id="PPR94040.1"/>
    </source>
</evidence>
<accession>A0A2P5WSH5</accession>
<name>A0A2P5WSH5_GOSBA</name>
<evidence type="ECO:0000256" key="1">
    <source>
        <dbReference type="SAM" id="MobiDB-lite"/>
    </source>
</evidence>
<dbReference type="OrthoDB" id="1304801at2759"/>
<feature type="region of interest" description="Disordered" evidence="1">
    <location>
        <begin position="213"/>
        <end position="238"/>
    </location>
</feature>